<evidence type="ECO:0000256" key="6">
    <source>
        <dbReference type="ARBA" id="ARBA00022946"/>
    </source>
</evidence>
<evidence type="ECO:0000256" key="8">
    <source>
        <dbReference type="ARBA" id="ARBA00023014"/>
    </source>
</evidence>
<sequence>MQACSAAFQGASVVSHTARHLSASAEGTQIDLLKSGSAVGTQKLQRAPLLARTIFADLSSAFPASLNAAPASVFVASSEKATASGTSCSLRRRREERKGSAGICHAAATLESPRIASDEDRQEHNELFNWKQQWYPVSLLEDLDPSAPTPIQLLGRPLVLWKDSKGKWICLEDKCPHRLAPLSEGRIDESGFLQCSYHGWSFDGDGKCAVIPQAASSGPEAAANRNSRACAVALPTREFQGLLWVWPDTANPEASFFKEPASLPPAFSDPAYATVGIQRDLPYAYDTLTENVADPSHIDFAHHKVTGRRDRARPLNLRVEEASMNGFKGGTQNDPPGKPRFFSEFHPPCLFVNRIEIPAPFKPPVIGGPDVWEIYIASYNIPSAPGKSRSIVISARNFFQFLSPGGNWWQPVPRWYEHITSNKVYDGDMLVLQGQEKYLSGISAKDYGRVTYTPTSADRLVLAFRKWLHKHGGGGPEFPEGVPLEPNVERSRREMLDRLHQHTEVCSSCRGALTGLKRLRYGLMASAALSLLLSSVAGTLPLRLAFTTGSLLALGMAAFVYFKLEQEFIFRDYVHAHIE</sequence>
<dbReference type="OMA" id="MWHDLTS"/>
<dbReference type="SUPFAM" id="SSF50022">
    <property type="entry name" value="ISP domain"/>
    <property type="match status" value="1"/>
</dbReference>
<keyword evidence="7" id="KW-0408">Iron</keyword>
<keyword evidence="6" id="KW-0809">Transit peptide</keyword>
<keyword evidence="9" id="KW-1133">Transmembrane helix</keyword>
<keyword evidence="9" id="KW-0812">Transmembrane</keyword>
<evidence type="ECO:0000256" key="1">
    <source>
        <dbReference type="ARBA" id="ARBA00004229"/>
    </source>
</evidence>
<dbReference type="Pfam" id="PF00355">
    <property type="entry name" value="Rieske"/>
    <property type="match status" value="1"/>
</dbReference>
<dbReference type="InterPro" id="IPR017941">
    <property type="entry name" value="Rieske_2Fe-2S"/>
</dbReference>
<dbReference type="PROSITE" id="PS51296">
    <property type="entry name" value="RIESKE"/>
    <property type="match status" value="1"/>
</dbReference>
<comment type="subcellular location">
    <subcellularLocation>
        <location evidence="1">Plastid</location>
        <location evidence="1">Chloroplast</location>
    </subcellularLocation>
</comment>
<protein>
    <submittedName>
        <fullName evidence="11">Pheophorbide a oxygenase</fullName>
    </submittedName>
</protein>
<proteinExistence type="predicted"/>
<dbReference type="InterPro" id="IPR050584">
    <property type="entry name" value="Cholesterol_7-desaturase"/>
</dbReference>
<keyword evidence="8" id="KW-0411">Iron-sulfur</keyword>
<gene>
    <name evidence="11" type="ORF">KFL_009330020</name>
</gene>
<reference evidence="11 12" key="1">
    <citation type="journal article" date="2014" name="Nat. Commun.">
        <title>Klebsormidium flaccidum genome reveals primary factors for plant terrestrial adaptation.</title>
        <authorList>
            <person name="Hori K."/>
            <person name="Maruyama F."/>
            <person name="Fujisawa T."/>
            <person name="Togashi T."/>
            <person name="Yamamoto N."/>
            <person name="Seo M."/>
            <person name="Sato S."/>
            <person name="Yamada T."/>
            <person name="Mori H."/>
            <person name="Tajima N."/>
            <person name="Moriyama T."/>
            <person name="Ikeuchi M."/>
            <person name="Watanabe M."/>
            <person name="Wada H."/>
            <person name="Kobayashi K."/>
            <person name="Saito M."/>
            <person name="Masuda T."/>
            <person name="Sasaki-Sekimoto Y."/>
            <person name="Mashiguchi K."/>
            <person name="Awai K."/>
            <person name="Shimojima M."/>
            <person name="Masuda S."/>
            <person name="Iwai M."/>
            <person name="Nobusawa T."/>
            <person name="Narise T."/>
            <person name="Kondo S."/>
            <person name="Saito H."/>
            <person name="Sato R."/>
            <person name="Murakawa M."/>
            <person name="Ihara Y."/>
            <person name="Oshima-Yamada Y."/>
            <person name="Ohtaka K."/>
            <person name="Satoh M."/>
            <person name="Sonobe K."/>
            <person name="Ishii M."/>
            <person name="Ohtani R."/>
            <person name="Kanamori-Sato M."/>
            <person name="Honoki R."/>
            <person name="Miyazaki D."/>
            <person name="Mochizuki H."/>
            <person name="Umetsu J."/>
            <person name="Higashi K."/>
            <person name="Shibata D."/>
            <person name="Kamiya Y."/>
            <person name="Sato N."/>
            <person name="Nakamura Y."/>
            <person name="Tabata S."/>
            <person name="Ida S."/>
            <person name="Kurokawa K."/>
            <person name="Ohta H."/>
        </authorList>
    </citation>
    <scope>NUCLEOTIDE SEQUENCE [LARGE SCALE GENOMIC DNA]</scope>
    <source>
        <strain evidence="11 12">NIES-2285</strain>
    </source>
</reference>
<evidence type="ECO:0000256" key="9">
    <source>
        <dbReference type="SAM" id="Phobius"/>
    </source>
</evidence>
<evidence type="ECO:0000256" key="2">
    <source>
        <dbReference type="ARBA" id="ARBA00022528"/>
    </source>
</evidence>
<dbReference type="PANTHER" id="PTHR21266:SF24">
    <property type="entry name" value="PHEOPHORBIDE A OXYGENASE, CHLOROPLASTIC"/>
    <property type="match status" value="1"/>
</dbReference>
<evidence type="ECO:0000256" key="7">
    <source>
        <dbReference type="ARBA" id="ARBA00023004"/>
    </source>
</evidence>
<dbReference type="Gene3D" id="2.102.10.10">
    <property type="entry name" value="Rieske [2Fe-2S] iron-sulphur domain"/>
    <property type="match status" value="1"/>
</dbReference>
<dbReference type="GO" id="GO:0010277">
    <property type="term" value="F:chlorophyllide a oxygenase activity"/>
    <property type="evidence" value="ECO:0007669"/>
    <property type="project" value="InterPro"/>
</dbReference>
<evidence type="ECO:0000313" key="12">
    <source>
        <dbReference type="Proteomes" id="UP000054558"/>
    </source>
</evidence>
<dbReference type="GO" id="GO:0051537">
    <property type="term" value="F:2 iron, 2 sulfur cluster binding"/>
    <property type="evidence" value="ECO:0007669"/>
    <property type="project" value="UniProtKB-KW"/>
</dbReference>
<dbReference type="InterPro" id="IPR036922">
    <property type="entry name" value="Rieske_2Fe-2S_sf"/>
</dbReference>
<dbReference type="Pfam" id="PF08417">
    <property type="entry name" value="PaO"/>
    <property type="match status" value="1"/>
</dbReference>
<organism evidence="11 12">
    <name type="scientific">Klebsormidium nitens</name>
    <name type="common">Green alga</name>
    <name type="synonym">Ulothrix nitens</name>
    <dbReference type="NCBI Taxonomy" id="105231"/>
    <lineage>
        <taxon>Eukaryota</taxon>
        <taxon>Viridiplantae</taxon>
        <taxon>Streptophyta</taxon>
        <taxon>Klebsormidiophyceae</taxon>
        <taxon>Klebsormidiales</taxon>
        <taxon>Klebsormidiaceae</taxon>
        <taxon>Klebsormidium</taxon>
    </lineage>
</organism>
<dbReference type="PANTHER" id="PTHR21266">
    <property type="entry name" value="IRON-SULFUR DOMAIN CONTAINING PROTEIN"/>
    <property type="match status" value="1"/>
</dbReference>
<keyword evidence="5" id="KW-0479">Metal-binding</keyword>
<dbReference type="Proteomes" id="UP000054558">
    <property type="component" value="Unassembled WGS sequence"/>
</dbReference>
<dbReference type="EMBL" id="DF237882">
    <property type="protein sequence ID" value="GAQ92150.1"/>
    <property type="molecule type" value="Genomic_DNA"/>
</dbReference>
<keyword evidence="12" id="KW-1185">Reference proteome</keyword>
<keyword evidence="4" id="KW-0001">2Fe-2S</keyword>
<dbReference type="SUPFAM" id="SSF55961">
    <property type="entry name" value="Bet v1-like"/>
    <property type="match status" value="1"/>
</dbReference>
<evidence type="ECO:0000313" key="11">
    <source>
        <dbReference type="EMBL" id="GAQ92150.1"/>
    </source>
</evidence>
<feature type="domain" description="Rieske" evidence="10">
    <location>
        <begin position="134"/>
        <end position="245"/>
    </location>
</feature>
<dbReference type="STRING" id="105231.A0A1Y1IMP0"/>
<dbReference type="AlphaFoldDB" id="A0A1Y1IMP0"/>
<evidence type="ECO:0000256" key="5">
    <source>
        <dbReference type="ARBA" id="ARBA00022723"/>
    </source>
</evidence>
<dbReference type="GO" id="GO:0016491">
    <property type="term" value="F:oxidoreductase activity"/>
    <property type="evidence" value="ECO:0000318"/>
    <property type="project" value="GO_Central"/>
</dbReference>
<keyword evidence="9" id="KW-0472">Membrane</keyword>
<dbReference type="GO" id="GO:0009507">
    <property type="term" value="C:chloroplast"/>
    <property type="evidence" value="ECO:0007669"/>
    <property type="project" value="UniProtKB-SubCell"/>
</dbReference>
<keyword evidence="2" id="KW-0150">Chloroplast</keyword>
<accession>A0A1Y1IMP0</accession>
<evidence type="ECO:0000256" key="4">
    <source>
        <dbReference type="ARBA" id="ARBA00022714"/>
    </source>
</evidence>
<dbReference type="OrthoDB" id="426882at2759"/>
<evidence type="ECO:0000256" key="3">
    <source>
        <dbReference type="ARBA" id="ARBA00022640"/>
    </source>
</evidence>
<keyword evidence="3" id="KW-0934">Plastid</keyword>
<dbReference type="GO" id="GO:0005737">
    <property type="term" value="C:cytoplasm"/>
    <property type="evidence" value="ECO:0000318"/>
    <property type="project" value="GO_Central"/>
</dbReference>
<dbReference type="InterPro" id="IPR013626">
    <property type="entry name" value="PaO"/>
</dbReference>
<dbReference type="GO" id="GO:0046872">
    <property type="term" value="F:metal ion binding"/>
    <property type="evidence" value="ECO:0007669"/>
    <property type="project" value="UniProtKB-KW"/>
</dbReference>
<name>A0A1Y1IMP0_KLENI</name>
<dbReference type="Gene3D" id="3.90.380.10">
    <property type="entry name" value="Naphthalene 1,2-dioxygenase Alpha Subunit, Chain A, domain 1"/>
    <property type="match status" value="1"/>
</dbReference>
<feature type="transmembrane region" description="Helical" evidence="9">
    <location>
        <begin position="544"/>
        <end position="562"/>
    </location>
</feature>
<evidence type="ECO:0000259" key="10">
    <source>
        <dbReference type="PROSITE" id="PS51296"/>
    </source>
</evidence>